<dbReference type="InterPro" id="IPR001932">
    <property type="entry name" value="PPM-type_phosphatase-like_dom"/>
</dbReference>
<comment type="cofactor">
    <cofactor evidence="2">
        <name>Mg(2+)</name>
        <dbReference type="ChEBI" id="CHEBI:18420"/>
    </cofactor>
</comment>
<keyword evidence="2" id="KW-0460">Magnesium</keyword>
<name>D8LCX2_ECTSI</name>
<dbReference type="Gene3D" id="3.60.40.10">
    <property type="entry name" value="PPM-type phosphatase domain"/>
    <property type="match status" value="1"/>
</dbReference>
<dbReference type="InterPro" id="IPR036457">
    <property type="entry name" value="PPM-type-like_dom_sf"/>
</dbReference>
<dbReference type="PANTHER" id="PTHR12320">
    <property type="entry name" value="PROTEIN PHOSPHATASE 2C"/>
    <property type="match status" value="1"/>
</dbReference>
<dbReference type="eggNOG" id="KOG1379">
    <property type="taxonomic scope" value="Eukaryota"/>
</dbReference>
<dbReference type="SUPFAM" id="SSF81606">
    <property type="entry name" value="PP2C-like"/>
    <property type="match status" value="1"/>
</dbReference>
<feature type="domain" description="PPM-type phosphatase" evidence="4">
    <location>
        <begin position="206"/>
        <end position="509"/>
    </location>
</feature>
<sequence>MTRRWLESFHAEDILRDKTLLRQQLEVRGDCTVDEAITAFVNQKVTSFVVVNRRKEVIGMFTSRDLLGELARYPNKADALKTRAHEFMIPLSRMIYASAKDSLYQCLLVMSELKVRNLPVIAEGKVMGIVNVNDISDFSFSMEELGGKKAYMKNISQRKGLPKGVGLDPGQNRSGWKQTFSASVGAVALPHPHKMTDGGVSANKREHRHLEVADDPTLSEDAYFVLDVAWPTETTDTVNYVGLADGVGSWRRVGVDPREFSHRLMHWAREYIVSMSPGSGIGGEGVMSPPPPKPHEVLMAAWEYTIGEKVVGSSTACVAALDYDLEQLSFSNIGDCGVVVLRHIDSNVAGYMREKKTPRHLRDSDLRLAFISQQQLRSFNLPYQFGYTNVPEDNANFETPRDAVNTSFPVRPGDIIILATDGLFDNMELENISSVALEWETKWFGGPMGGLNEHNNAALEDLAETLGHRARELSLDNTRDSPFALLAKENDIMWGGGMPYYITVVALRVINKADSTSEAVSTRGVAKHVQTVHEAAAA</sequence>
<proteinExistence type="inferred from homology"/>
<evidence type="ECO:0000313" key="5">
    <source>
        <dbReference type="EMBL" id="CBN75514.1"/>
    </source>
</evidence>
<keyword evidence="2" id="KW-0464">Manganese</keyword>
<dbReference type="GO" id="GO:0004722">
    <property type="term" value="F:protein serine/threonine phosphatase activity"/>
    <property type="evidence" value="ECO:0007669"/>
    <property type="project" value="UniProtKB-EC"/>
</dbReference>
<dbReference type="PANTHER" id="PTHR12320:SF1">
    <property type="entry name" value="PROTEIN PHOSPHATASE PTC7 HOMOLOG"/>
    <property type="match status" value="1"/>
</dbReference>
<evidence type="ECO:0000313" key="6">
    <source>
        <dbReference type="Proteomes" id="UP000002630"/>
    </source>
</evidence>
<dbReference type="Pfam" id="PF00571">
    <property type="entry name" value="CBS"/>
    <property type="match status" value="2"/>
</dbReference>
<dbReference type="InterPro" id="IPR039123">
    <property type="entry name" value="PPTC7"/>
</dbReference>
<keyword evidence="2" id="KW-0904">Protein phosphatase</keyword>
<protein>
    <recommendedName>
        <fullName evidence="2">Protein phosphatase</fullName>
        <ecNumber evidence="2">3.1.3.16</ecNumber>
    </recommendedName>
</protein>
<dbReference type="PROSITE" id="PS51746">
    <property type="entry name" value="PPM_2"/>
    <property type="match status" value="1"/>
</dbReference>
<dbReference type="AlphaFoldDB" id="D8LCX2"/>
<comment type="similarity">
    <text evidence="2">Belongs to the PP2C family.</text>
</comment>
<dbReference type="Gene3D" id="3.10.580.10">
    <property type="entry name" value="CBS-domain"/>
    <property type="match status" value="1"/>
</dbReference>
<keyword evidence="2" id="KW-0378">Hydrolase</keyword>
<feature type="domain" description="CBS" evidence="3">
    <location>
        <begin position="20"/>
        <end position="77"/>
    </location>
</feature>
<dbReference type="EMBL" id="FN647801">
    <property type="protein sequence ID" value="CBN75514.1"/>
    <property type="molecule type" value="Genomic_DNA"/>
</dbReference>
<dbReference type="EC" id="3.1.3.16" evidence="2"/>
<keyword evidence="2" id="KW-0479">Metal-binding</keyword>
<feature type="domain" description="CBS" evidence="3">
    <location>
        <begin position="88"/>
        <end position="145"/>
    </location>
</feature>
<organism evidence="5 6">
    <name type="scientific">Ectocarpus siliculosus</name>
    <name type="common">Brown alga</name>
    <name type="synonym">Conferva siliculosa</name>
    <dbReference type="NCBI Taxonomy" id="2880"/>
    <lineage>
        <taxon>Eukaryota</taxon>
        <taxon>Sar</taxon>
        <taxon>Stramenopiles</taxon>
        <taxon>Ochrophyta</taxon>
        <taxon>PX clade</taxon>
        <taxon>Phaeophyceae</taxon>
        <taxon>Ectocarpales</taxon>
        <taxon>Ectocarpaceae</taxon>
        <taxon>Ectocarpus</taxon>
    </lineage>
</organism>
<keyword evidence="1" id="KW-0129">CBS domain</keyword>
<dbReference type="GO" id="GO:0046872">
    <property type="term" value="F:metal ion binding"/>
    <property type="evidence" value="ECO:0007669"/>
    <property type="project" value="UniProtKB-UniRule"/>
</dbReference>
<dbReference type="Proteomes" id="UP000002630">
    <property type="component" value="Linkage Group LG34"/>
</dbReference>
<evidence type="ECO:0000256" key="2">
    <source>
        <dbReference type="RuleBase" id="RU366020"/>
    </source>
</evidence>
<accession>D8LCX2</accession>
<dbReference type="InterPro" id="IPR046342">
    <property type="entry name" value="CBS_dom_sf"/>
</dbReference>
<keyword evidence="6" id="KW-1185">Reference proteome</keyword>
<dbReference type="EMBL" id="FN649759">
    <property type="protein sequence ID" value="CBN75514.1"/>
    <property type="molecule type" value="Genomic_DNA"/>
</dbReference>
<dbReference type="InterPro" id="IPR000644">
    <property type="entry name" value="CBS_dom"/>
</dbReference>
<dbReference type="SUPFAM" id="SSF54631">
    <property type="entry name" value="CBS-domain pair"/>
    <property type="match status" value="1"/>
</dbReference>
<evidence type="ECO:0000259" key="3">
    <source>
        <dbReference type="PROSITE" id="PS51371"/>
    </source>
</evidence>
<dbReference type="SMART" id="SM00116">
    <property type="entry name" value="CBS"/>
    <property type="match status" value="2"/>
</dbReference>
<dbReference type="STRING" id="2880.D8LCX2"/>
<reference evidence="5 6" key="1">
    <citation type="journal article" date="2010" name="Nature">
        <title>The Ectocarpus genome and the independent evolution of multicellularity in brown algae.</title>
        <authorList>
            <person name="Cock J.M."/>
            <person name="Sterck L."/>
            <person name="Rouze P."/>
            <person name="Scornet D."/>
            <person name="Allen A.E."/>
            <person name="Amoutzias G."/>
            <person name="Anthouard V."/>
            <person name="Artiguenave F."/>
            <person name="Aury J.M."/>
            <person name="Badger J.H."/>
            <person name="Beszteri B."/>
            <person name="Billiau K."/>
            <person name="Bonnet E."/>
            <person name="Bothwell J.H."/>
            <person name="Bowler C."/>
            <person name="Boyen C."/>
            <person name="Brownlee C."/>
            <person name="Carrano C.J."/>
            <person name="Charrier B."/>
            <person name="Cho G.Y."/>
            <person name="Coelho S.M."/>
            <person name="Collen J."/>
            <person name="Corre E."/>
            <person name="Da Silva C."/>
            <person name="Delage L."/>
            <person name="Delaroque N."/>
            <person name="Dittami S.M."/>
            <person name="Doulbeau S."/>
            <person name="Elias M."/>
            <person name="Farnham G."/>
            <person name="Gachon C.M."/>
            <person name="Gschloessl B."/>
            <person name="Heesch S."/>
            <person name="Jabbari K."/>
            <person name="Jubin C."/>
            <person name="Kawai H."/>
            <person name="Kimura K."/>
            <person name="Kloareg B."/>
            <person name="Kupper F.C."/>
            <person name="Lang D."/>
            <person name="Le Bail A."/>
            <person name="Leblanc C."/>
            <person name="Lerouge P."/>
            <person name="Lohr M."/>
            <person name="Lopez P.J."/>
            <person name="Martens C."/>
            <person name="Maumus F."/>
            <person name="Michel G."/>
            <person name="Miranda-Saavedra D."/>
            <person name="Morales J."/>
            <person name="Moreau H."/>
            <person name="Motomura T."/>
            <person name="Nagasato C."/>
            <person name="Napoli C.A."/>
            <person name="Nelson D.R."/>
            <person name="Nyvall-Collen P."/>
            <person name="Peters A.F."/>
            <person name="Pommier C."/>
            <person name="Potin P."/>
            <person name="Poulain J."/>
            <person name="Quesneville H."/>
            <person name="Read B."/>
            <person name="Rensing S.A."/>
            <person name="Ritter A."/>
            <person name="Rousvoal S."/>
            <person name="Samanta M."/>
            <person name="Samson G."/>
            <person name="Schroeder D.C."/>
            <person name="Segurens B."/>
            <person name="Strittmatter M."/>
            <person name="Tonon T."/>
            <person name="Tregear J.W."/>
            <person name="Valentin K."/>
            <person name="von Dassow P."/>
            <person name="Yamagishi T."/>
            <person name="Van de Peer Y."/>
            <person name="Wincker P."/>
        </authorList>
    </citation>
    <scope>NUCLEOTIDE SEQUENCE [LARGE SCALE GENOMIC DNA]</scope>
    <source>
        <strain evidence="6">Ec32 / CCAP1310/4</strain>
    </source>
</reference>
<dbReference type="OMA" id="KENDKMW"/>
<dbReference type="PROSITE" id="PS51371">
    <property type="entry name" value="CBS"/>
    <property type="match status" value="2"/>
</dbReference>
<evidence type="ECO:0000259" key="4">
    <source>
        <dbReference type="PROSITE" id="PS51746"/>
    </source>
</evidence>
<dbReference type="InParanoid" id="D8LCX2"/>
<comment type="catalytic activity">
    <reaction evidence="2">
        <text>O-phospho-L-threonyl-[protein] + H2O = L-threonyl-[protein] + phosphate</text>
        <dbReference type="Rhea" id="RHEA:47004"/>
        <dbReference type="Rhea" id="RHEA-COMP:11060"/>
        <dbReference type="Rhea" id="RHEA-COMP:11605"/>
        <dbReference type="ChEBI" id="CHEBI:15377"/>
        <dbReference type="ChEBI" id="CHEBI:30013"/>
        <dbReference type="ChEBI" id="CHEBI:43474"/>
        <dbReference type="ChEBI" id="CHEBI:61977"/>
        <dbReference type="EC" id="3.1.3.16"/>
    </reaction>
</comment>
<comment type="cofactor">
    <cofactor evidence="2">
        <name>Mn(2+)</name>
        <dbReference type="ChEBI" id="CHEBI:29035"/>
    </cofactor>
</comment>
<comment type="catalytic activity">
    <reaction evidence="2">
        <text>O-phospho-L-seryl-[protein] + H2O = L-seryl-[protein] + phosphate</text>
        <dbReference type="Rhea" id="RHEA:20629"/>
        <dbReference type="Rhea" id="RHEA-COMP:9863"/>
        <dbReference type="Rhea" id="RHEA-COMP:11604"/>
        <dbReference type="ChEBI" id="CHEBI:15377"/>
        <dbReference type="ChEBI" id="CHEBI:29999"/>
        <dbReference type="ChEBI" id="CHEBI:43474"/>
        <dbReference type="ChEBI" id="CHEBI:83421"/>
        <dbReference type="EC" id="3.1.3.16"/>
    </reaction>
</comment>
<gene>
    <name evidence="5" type="ORF">Esi_0111_0088</name>
</gene>
<evidence type="ECO:0000256" key="1">
    <source>
        <dbReference type="PROSITE-ProRule" id="PRU00703"/>
    </source>
</evidence>
<dbReference type="OrthoDB" id="60843at2759"/>